<protein>
    <submittedName>
        <fullName evidence="2">Uncharacterized protein</fullName>
    </submittedName>
</protein>
<dbReference type="EMBL" id="JASCZI010272076">
    <property type="protein sequence ID" value="MED6219905.1"/>
    <property type="molecule type" value="Genomic_DNA"/>
</dbReference>
<dbReference type="Proteomes" id="UP001341840">
    <property type="component" value="Unassembled WGS sequence"/>
</dbReference>
<gene>
    <name evidence="2" type="ORF">PIB30_040185</name>
</gene>
<feature type="region of interest" description="Disordered" evidence="1">
    <location>
        <begin position="110"/>
        <end position="144"/>
    </location>
</feature>
<keyword evidence="3" id="KW-1185">Reference proteome</keyword>
<accession>A0ABU6ZD72</accession>
<evidence type="ECO:0000256" key="1">
    <source>
        <dbReference type="SAM" id="MobiDB-lite"/>
    </source>
</evidence>
<reference evidence="2 3" key="1">
    <citation type="journal article" date="2023" name="Plants (Basel)">
        <title>Bridging the Gap: Combining Genomics and Transcriptomics Approaches to Understand Stylosanthes scabra, an Orphan Legume from the Brazilian Caatinga.</title>
        <authorList>
            <person name="Ferreira-Neto J.R.C."/>
            <person name="da Silva M.D."/>
            <person name="Binneck E."/>
            <person name="de Melo N.F."/>
            <person name="da Silva R.H."/>
            <person name="de Melo A.L.T.M."/>
            <person name="Pandolfi V."/>
            <person name="Bustamante F.O."/>
            <person name="Brasileiro-Vidal A.C."/>
            <person name="Benko-Iseppon A.M."/>
        </authorList>
    </citation>
    <scope>NUCLEOTIDE SEQUENCE [LARGE SCALE GENOMIC DNA]</scope>
    <source>
        <tissue evidence="2">Leaves</tissue>
    </source>
</reference>
<evidence type="ECO:0000313" key="3">
    <source>
        <dbReference type="Proteomes" id="UP001341840"/>
    </source>
</evidence>
<comment type="caution">
    <text evidence="2">The sequence shown here is derived from an EMBL/GenBank/DDBJ whole genome shotgun (WGS) entry which is preliminary data.</text>
</comment>
<name>A0ABU6ZD72_9FABA</name>
<proteinExistence type="predicted"/>
<evidence type="ECO:0000313" key="2">
    <source>
        <dbReference type="EMBL" id="MED6219905.1"/>
    </source>
</evidence>
<organism evidence="2 3">
    <name type="scientific">Stylosanthes scabra</name>
    <dbReference type="NCBI Taxonomy" id="79078"/>
    <lineage>
        <taxon>Eukaryota</taxon>
        <taxon>Viridiplantae</taxon>
        <taxon>Streptophyta</taxon>
        <taxon>Embryophyta</taxon>
        <taxon>Tracheophyta</taxon>
        <taxon>Spermatophyta</taxon>
        <taxon>Magnoliopsida</taxon>
        <taxon>eudicotyledons</taxon>
        <taxon>Gunneridae</taxon>
        <taxon>Pentapetalae</taxon>
        <taxon>rosids</taxon>
        <taxon>fabids</taxon>
        <taxon>Fabales</taxon>
        <taxon>Fabaceae</taxon>
        <taxon>Papilionoideae</taxon>
        <taxon>50 kb inversion clade</taxon>
        <taxon>dalbergioids sensu lato</taxon>
        <taxon>Dalbergieae</taxon>
        <taxon>Pterocarpus clade</taxon>
        <taxon>Stylosanthes</taxon>
    </lineage>
</organism>
<sequence length="144" mass="15743">MFHFLEAASSYEIGSTSQVHNDTQDMCETAARTHNGHWQNCSSLFEGLDQYIPTRATSHTPADLGITLSQSAMSVAPIPGKHSVSHIETAGSAFRHYDVEAMQGRRLSFPDEASPEEHQGQPRHTRRPPACGTGGRLGHDGHDH</sequence>